<dbReference type="AlphaFoldDB" id="A0A4S8LLP6"/>
<evidence type="ECO:0000313" key="1">
    <source>
        <dbReference type="EMBL" id="THU90127.1"/>
    </source>
</evidence>
<feature type="non-terminal residue" evidence="1">
    <location>
        <position position="1"/>
    </location>
</feature>
<feature type="non-terminal residue" evidence="1">
    <location>
        <position position="137"/>
    </location>
</feature>
<reference evidence="1 2" key="1">
    <citation type="journal article" date="2019" name="Nat. Ecol. Evol.">
        <title>Megaphylogeny resolves global patterns of mushroom evolution.</title>
        <authorList>
            <person name="Varga T."/>
            <person name="Krizsan K."/>
            <person name="Foldi C."/>
            <person name="Dima B."/>
            <person name="Sanchez-Garcia M."/>
            <person name="Sanchez-Ramirez S."/>
            <person name="Szollosi G.J."/>
            <person name="Szarkandi J.G."/>
            <person name="Papp V."/>
            <person name="Albert L."/>
            <person name="Andreopoulos W."/>
            <person name="Angelini C."/>
            <person name="Antonin V."/>
            <person name="Barry K.W."/>
            <person name="Bougher N.L."/>
            <person name="Buchanan P."/>
            <person name="Buyck B."/>
            <person name="Bense V."/>
            <person name="Catcheside P."/>
            <person name="Chovatia M."/>
            <person name="Cooper J."/>
            <person name="Damon W."/>
            <person name="Desjardin D."/>
            <person name="Finy P."/>
            <person name="Geml J."/>
            <person name="Haridas S."/>
            <person name="Hughes K."/>
            <person name="Justo A."/>
            <person name="Karasinski D."/>
            <person name="Kautmanova I."/>
            <person name="Kiss B."/>
            <person name="Kocsube S."/>
            <person name="Kotiranta H."/>
            <person name="LaButti K.M."/>
            <person name="Lechner B.E."/>
            <person name="Liimatainen K."/>
            <person name="Lipzen A."/>
            <person name="Lukacs Z."/>
            <person name="Mihaltcheva S."/>
            <person name="Morgado L.N."/>
            <person name="Niskanen T."/>
            <person name="Noordeloos M.E."/>
            <person name="Ohm R.A."/>
            <person name="Ortiz-Santana B."/>
            <person name="Ovrebo C."/>
            <person name="Racz N."/>
            <person name="Riley R."/>
            <person name="Savchenko A."/>
            <person name="Shiryaev A."/>
            <person name="Soop K."/>
            <person name="Spirin V."/>
            <person name="Szebenyi C."/>
            <person name="Tomsovsky M."/>
            <person name="Tulloss R.E."/>
            <person name="Uehling J."/>
            <person name="Grigoriev I.V."/>
            <person name="Vagvolgyi C."/>
            <person name="Papp T."/>
            <person name="Martin F.M."/>
            <person name="Miettinen O."/>
            <person name="Hibbett D.S."/>
            <person name="Nagy L.G."/>
        </authorList>
    </citation>
    <scope>NUCLEOTIDE SEQUENCE [LARGE SCALE GENOMIC DNA]</scope>
    <source>
        <strain evidence="1 2">CBS 962.96</strain>
    </source>
</reference>
<accession>A0A4S8LLP6</accession>
<name>A0A4S8LLP6_DENBC</name>
<dbReference type="OrthoDB" id="3221235at2759"/>
<protein>
    <submittedName>
        <fullName evidence="1">Uncharacterized protein</fullName>
    </submittedName>
</protein>
<keyword evidence="2" id="KW-1185">Reference proteome</keyword>
<dbReference type="SUPFAM" id="SSF81383">
    <property type="entry name" value="F-box domain"/>
    <property type="match status" value="1"/>
</dbReference>
<dbReference type="Proteomes" id="UP000297245">
    <property type="component" value="Unassembled WGS sequence"/>
</dbReference>
<sequence length="137" mass="15880">NLLDDNRKQIETHTVQIASLYSQQQSMQTKLCLLDSLLAPIRKLPLDVLRYLFQTIVFSQRSSDRGGIFDAIVLSHVCCSWREIALAIPSLWTDIYLSHFWYSEDFDIATDMMLQSFIARSRQYSLQITIVGDYEPV</sequence>
<dbReference type="InterPro" id="IPR036047">
    <property type="entry name" value="F-box-like_dom_sf"/>
</dbReference>
<organism evidence="1 2">
    <name type="scientific">Dendrothele bispora (strain CBS 962.96)</name>
    <dbReference type="NCBI Taxonomy" id="1314807"/>
    <lineage>
        <taxon>Eukaryota</taxon>
        <taxon>Fungi</taxon>
        <taxon>Dikarya</taxon>
        <taxon>Basidiomycota</taxon>
        <taxon>Agaricomycotina</taxon>
        <taxon>Agaricomycetes</taxon>
        <taxon>Agaricomycetidae</taxon>
        <taxon>Agaricales</taxon>
        <taxon>Agaricales incertae sedis</taxon>
        <taxon>Dendrothele</taxon>
    </lineage>
</organism>
<gene>
    <name evidence="1" type="ORF">K435DRAFT_592573</name>
</gene>
<proteinExistence type="predicted"/>
<evidence type="ECO:0000313" key="2">
    <source>
        <dbReference type="Proteomes" id="UP000297245"/>
    </source>
</evidence>
<dbReference type="EMBL" id="ML179345">
    <property type="protein sequence ID" value="THU90127.1"/>
    <property type="molecule type" value="Genomic_DNA"/>
</dbReference>